<accession>A0A7T5R1A9</accession>
<organism evidence="2 3">
    <name type="scientific">Micavibrio aeruginosavorus</name>
    <dbReference type="NCBI Taxonomy" id="349221"/>
    <lineage>
        <taxon>Bacteria</taxon>
        <taxon>Pseudomonadati</taxon>
        <taxon>Bdellovibrionota</taxon>
        <taxon>Bdellovibrionia</taxon>
        <taxon>Bdellovibrionales</taxon>
        <taxon>Pseudobdellovibrionaceae</taxon>
        <taxon>Micavibrio</taxon>
    </lineage>
</organism>
<sequence length="244" mass="28129">MSRIRERNAVYLAFFMVLALNLFVWQQAMPMRAQWGNVPPVPSSPATAAMFALGDEQFAYRGFSLLIQNLGDAGGNARPLREYDYTRLTGWFWLLDKLDPKANYIPSIAGFYFSANQDIEALDPIIDYLAEVGVRPVKQKWRWLAQAVYLARFVQKDYDKALILAERLAALDYEDMPTWTDQMPAFVRMQQGDKEGAYNIMINVLNSEVRSLQPAEINFMREYICDRILKPEEKLTDPLCTHQP</sequence>
<dbReference type="Proteomes" id="UP000595362">
    <property type="component" value="Chromosome"/>
</dbReference>
<evidence type="ECO:0000313" key="2">
    <source>
        <dbReference type="EMBL" id="QQG35685.1"/>
    </source>
</evidence>
<evidence type="ECO:0000256" key="1">
    <source>
        <dbReference type="SAM" id="Phobius"/>
    </source>
</evidence>
<reference evidence="2 3" key="1">
    <citation type="submission" date="2020-07" db="EMBL/GenBank/DDBJ databases">
        <title>Huge and variable diversity of episymbiotic CPR bacteria and DPANN archaea in groundwater ecosystems.</title>
        <authorList>
            <person name="He C.Y."/>
            <person name="Keren R."/>
            <person name="Whittaker M."/>
            <person name="Farag I.F."/>
            <person name="Doudna J."/>
            <person name="Cate J.H.D."/>
            <person name="Banfield J.F."/>
        </authorList>
    </citation>
    <scope>NUCLEOTIDE SEQUENCE [LARGE SCALE GENOMIC DNA]</scope>
    <source>
        <strain evidence="2">NC_groundwater_70_Ag_B-0.1um_54_66</strain>
    </source>
</reference>
<feature type="transmembrane region" description="Helical" evidence="1">
    <location>
        <begin position="9"/>
        <end position="25"/>
    </location>
</feature>
<gene>
    <name evidence="2" type="ORF">HYS17_09200</name>
</gene>
<keyword evidence="1" id="KW-1133">Transmembrane helix</keyword>
<keyword evidence="1" id="KW-0812">Transmembrane</keyword>
<evidence type="ECO:0000313" key="3">
    <source>
        <dbReference type="Proteomes" id="UP000595362"/>
    </source>
</evidence>
<protein>
    <submittedName>
        <fullName evidence="2">Uncharacterized protein</fullName>
    </submittedName>
</protein>
<proteinExistence type="predicted"/>
<keyword evidence="1" id="KW-0472">Membrane</keyword>
<name>A0A7T5R1A9_9BACT</name>
<dbReference type="AlphaFoldDB" id="A0A7T5R1A9"/>
<dbReference type="EMBL" id="CP066681">
    <property type="protein sequence ID" value="QQG35685.1"/>
    <property type="molecule type" value="Genomic_DNA"/>
</dbReference>